<dbReference type="AlphaFoldDB" id="A0A1G5XFZ0"/>
<evidence type="ECO:0000313" key="3">
    <source>
        <dbReference type="EMBL" id="SDA69358.1"/>
    </source>
</evidence>
<dbReference type="PROSITE" id="PS51257">
    <property type="entry name" value="PROKAR_LIPOPROTEIN"/>
    <property type="match status" value="1"/>
</dbReference>
<dbReference type="EMBL" id="FMXE01000010">
    <property type="protein sequence ID" value="SDA69358.1"/>
    <property type="molecule type" value="Genomic_DNA"/>
</dbReference>
<evidence type="ECO:0000256" key="1">
    <source>
        <dbReference type="SAM" id="SignalP"/>
    </source>
</evidence>
<feature type="signal peptide" evidence="1">
    <location>
        <begin position="1"/>
        <end position="25"/>
    </location>
</feature>
<evidence type="ECO:0000313" key="4">
    <source>
        <dbReference type="Proteomes" id="UP000198756"/>
    </source>
</evidence>
<protein>
    <submittedName>
        <fullName evidence="3">CHRD domain-containing protein</fullName>
    </submittedName>
</protein>
<accession>A0A1G5XFZ0</accession>
<feature type="chain" id="PRO_5011735059" evidence="1">
    <location>
        <begin position="26"/>
        <end position="131"/>
    </location>
</feature>
<keyword evidence="4" id="KW-1185">Reference proteome</keyword>
<evidence type="ECO:0000259" key="2">
    <source>
        <dbReference type="Pfam" id="PF07452"/>
    </source>
</evidence>
<name>A0A1G5XFZ0_9BACT</name>
<gene>
    <name evidence="3" type="ORF">SAMN03080617_01750</name>
</gene>
<dbReference type="Pfam" id="PF07452">
    <property type="entry name" value="CHRD"/>
    <property type="match status" value="1"/>
</dbReference>
<proteinExistence type="predicted"/>
<feature type="domain" description="CHRD" evidence="2">
    <location>
        <begin position="64"/>
        <end position="127"/>
    </location>
</feature>
<organism evidence="3 4">
    <name type="scientific">Algoriphagus alkaliphilus</name>
    <dbReference type="NCBI Taxonomy" id="279824"/>
    <lineage>
        <taxon>Bacteria</taxon>
        <taxon>Pseudomonadati</taxon>
        <taxon>Bacteroidota</taxon>
        <taxon>Cytophagia</taxon>
        <taxon>Cytophagales</taxon>
        <taxon>Cyclobacteriaceae</taxon>
        <taxon>Algoriphagus</taxon>
    </lineage>
</organism>
<dbReference type="RefSeq" id="WP_175454196.1">
    <property type="nucleotide sequence ID" value="NZ_FMXE01000010.1"/>
</dbReference>
<sequence length="131" mass="13590">MKKPMYKTFIASLVGLAMISCQTMSEETPMNQTFVDGVSEGGSGDENARMGFGSEFGVFLIGTEEVTGGSPNILGSSGAGTASFTVSPDGNLLMYEIRVSNTKDIIFGHLHLAPAGVNGPVILDILGANQA</sequence>
<keyword evidence="1" id="KW-0732">Signal</keyword>
<dbReference type="Proteomes" id="UP000198756">
    <property type="component" value="Unassembled WGS sequence"/>
</dbReference>
<dbReference type="InterPro" id="IPR010895">
    <property type="entry name" value="CHRD"/>
</dbReference>
<reference evidence="4" key="1">
    <citation type="submission" date="2016-10" db="EMBL/GenBank/DDBJ databases">
        <authorList>
            <person name="Varghese N."/>
            <person name="Submissions S."/>
        </authorList>
    </citation>
    <scope>NUCLEOTIDE SEQUENCE [LARGE SCALE GENOMIC DNA]</scope>
    <source>
        <strain evidence="4">DSM 22703</strain>
    </source>
</reference>